<name>A0A3D9CPK8_9FLAO</name>
<keyword evidence="1" id="KW-0732">Signal</keyword>
<evidence type="ECO:0008006" key="4">
    <source>
        <dbReference type="Google" id="ProtNLM"/>
    </source>
</evidence>
<comment type="caution">
    <text evidence="2">The sequence shown here is derived from an EMBL/GenBank/DDBJ whole genome shotgun (WGS) entry which is preliminary data.</text>
</comment>
<accession>A0A3D9CPK8</accession>
<sequence length="228" mass="24709">MKKIIIPFFCAVLFSIPATAQKKEAASISTEASKSKLTPKEIVDNYFKALGGKDKLEAVKSTVTDNILTVQGMEITMTTKKLGNKFKSVQSLMGKQMIQLFDGEKGYFDQMGTKVDIPADKIADLKKGKPVEALAFDAANFQNATVEKLDGKDYNVLSSDKGKFYFDAATGLLYKTIAGEGNVTIKSYMTVDGIQFPAEVDAEGGGQKVNIKTTKLVINSGVTDADFK</sequence>
<proteinExistence type="predicted"/>
<feature type="chain" id="PRO_5017561710" description="DUF4292 domain-containing protein" evidence="1">
    <location>
        <begin position="21"/>
        <end position="228"/>
    </location>
</feature>
<protein>
    <recommendedName>
        <fullName evidence="4">DUF4292 domain-containing protein</fullName>
    </recommendedName>
</protein>
<feature type="signal peptide" evidence="1">
    <location>
        <begin position="1"/>
        <end position="20"/>
    </location>
</feature>
<evidence type="ECO:0000313" key="2">
    <source>
        <dbReference type="EMBL" id="REC67694.1"/>
    </source>
</evidence>
<evidence type="ECO:0000256" key="1">
    <source>
        <dbReference type="SAM" id="SignalP"/>
    </source>
</evidence>
<dbReference type="EMBL" id="QNUE01000005">
    <property type="protein sequence ID" value="REC67694.1"/>
    <property type="molecule type" value="Genomic_DNA"/>
</dbReference>
<dbReference type="AlphaFoldDB" id="A0A3D9CPK8"/>
<evidence type="ECO:0000313" key="3">
    <source>
        <dbReference type="Proteomes" id="UP000256769"/>
    </source>
</evidence>
<reference evidence="2 3" key="1">
    <citation type="journal article" date="2007" name="Int. J. Syst. Evol. Microbiol.">
        <title>Chryseobacterium flavum sp. nov., isolated from polluted soil.</title>
        <authorList>
            <person name="Zhou Y."/>
            <person name="Dong J."/>
            <person name="Wang X."/>
            <person name="Huang X."/>
            <person name="Zhang K.Y."/>
            <person name="Zhang Y.Q."/>
            <person name="Guo Y.F."/>
            <person name="Lai R."/>
            <person name="Li W.J."/>
        </authorList>
    </citation>
    <scope>NUCLEOTIDE SEQUENCE [LARGE SCALE GENOMIC DNA]</scope>
    <source>
        <strain evidence="2 3">KCTC 12877</strain>
    </source>
</reference>
<dbReference type="RefSeq" id="WP_115958743.1">
    <property type="nucleotide sequence ID" value="NZ_CBCRVL010000003.1"/>
</dbReference>
<organism evidence="2 3">
    <name type="scientific">Chryseobacterium flavum</name>
    <dbReference type="NCBI Taxonomy" id="415851"/>
    <lineage>
        <taxon>Bacteria</taxon>
        <taxon>Pseudomonadati</taxon>
        <taxon>Bacteroidota</taxon>
        <taxon>Flavobacteriia</taxon>
        <taxon>Flavobacteriales</taxon>
        <taxon>Weeksellaceae</taxon>
        <taxon>Chryseobacterium group</taxon>
        <taxon>Chryseobacterium</taxon>
    </lineage>
</organism>
<dbReference type="Proteomes" id="UP000256769">
    <property type="component" value="Unassembled WGS sequence"/>
</dbReference>
<gene>
    <name evidence="2" type="ORF">DRF59_07245</name>
</gene>
<dbReference type="OrthoDB" id="128937at2"/>
<keyword evidence="3" id="KW-1185">Reference proteome</keyword>